<keyword evidence="1" id="KW-0812">Transmembrane</keyword>
<feature type="non-terminal residue" evidence="2">
    <location>
        <position position="1"/>
    </location>
</feature>
<gene>
    <name evidence="2" type="ORF">EK21DRAFT_21917</name>
</gene>
<evidence type="ECO:0000313" key="2">
    <source>
        <dbReference type="EMBL" id="KAF2029435.1"/>
    </source>
</evidence>
<dbReference type="CDD" id="cd12087">
    <property type="entry name" value="TM_EGFR-like"/>
    <property type="match status" value="1"/>
</dbReference>
<protein>
    <submittedName>
        <fullName evidence="2">Uncharacterized protein</fullName>
    </submittedName>
</protein>
<sequence>YAQSQCYNIDGNRLPNDPTFYNMIAPCTPPGPSSICCATNRTNSAGGDAANGDTKDECLANGLCQNRVTKNGVETTKFFANFCTNSNFTSGNCLDICEQTRGTLGNTELTSCNGRADSERWCCGGGNTACCSTGVGLVQLPLQFKGVLISSSVVSSAQASSTASSQASSSTSVPASSSSSSKLSSGAIAGIVIGALAGIALLGAAVFFAMRANKYK</sequence>
<dbReference type="AlphaFoldDB" id="A0A9P4H9C0"/>
<keyword evidence="3" id="KW-1185">Reference proteome</keyword>
<dbReference type="Proteomes" id="UP000799777">
    <property type="component" value="Unassembled WGS sequence"/>
</dbReference>
<organism evidence="2 3">
    <name type="scientific">Setomelanomma holmii</name>
    <dbReference type="NCBI Taxonomy" id="210430"/>
    <lineage>
        <taxon>Eukaryota</taxon>
        <taxon>Fungi</taxon>
        <taxon>Dikarya</taxon>
        <taxon>Ascomycota</taxon>
        <taxon>Pezizomycotina</taxon>
        <taxon>Dothideomycetes</taxon>
        <taxon>Pleosporomycetidae</taxon>
        <taxon>Pleosporales</taxon>
        <taxon>Pleosporineae</taxon>
        <taxon>Phaeosphaeriaceae</taxon>
        <taxon>Setomelanomma</taxon>
    </lineage>
</organism>
<keyword evidence="1" id="KW-0472">Membrane</keyword>
<name>A0A9P4H9C0_9PLEO</name>
<evidence type="ECO:0000256" key="1">
    <source>
        <dbReference type="SAM" id="Phobius"/>
    </source>
</evidence>
<reference evidence="2" key="1">
    <citation type="journal article" date="2020" name="Stud. Mycol.">
        <title>101 Dothideomycetes genomes: a test case for predicting lifestyles and emergence of pathogens.</title>
        <authorList>
            <person name="Haridas S."/>
            <person name="Albert R."/>
            <person name="Binder M."/>
            <person name="Bloem J."/>
            <person name="Labutti K."/>
            <person name="Salamov A."/>
            <person name="Andreopoulos B."/>
            <person name="Baker S."/>
            <person name="Barry K."/>
            <person name="Bills G."/>
            <person name="Bluhm B."/>
            <person name="Cannon C."/>
            <person name="Castanera R."/>
            <person name="Culley D."/>
            <person name="Daum C."/>
            <person name="Ezra D."/>
            <person name="Gonzalez J."/>
            <person name="Henrissat B."/>
            <person name="Kuo A."/>
            <person name="Liang C."/>
            <person name="Lipzen A."/>
            <person name="Lutzoni F."/>
            <person name="Magnuson J."/>
            <person name="Mondo S."/>
            <person name="Nolan M."/>
            <person name="Ohm R."/>
            <person name="Pangilinan J."/>
            <person name="Park H.-J."/>
            <person name="Ramirez L."/>
            <person name="Alfaro M."/>
            <person name="Sun H."/>
            <person name="Tritt A."/>
            <person name="Yoshinaga Y."/>
            <person name="Zwiers L.-H."/>
            <person name="Turgeon B."/>
            <person name="Goodwin S."/>
            <person name="Spatafora J."/>
            <person name="Crous P."/>
            <person name="Grigoriev I."/>
        </authorList>
    </citation>
    <scope>NUCLEOTIDE SEQUENCE</scope>
    <source>
        <strain evidence="2">CBS 110217</strain>
    </source>
</reference>
<accession>A0A9P4H9C0</accession>
<dbReference type="OrthoDB" id="5215637at2759"/>
<dbReference type="EMBL" id="ML978201">
    <property type="protein sequence ID" value="KAF2029435.1"/>
    <property type="molecule type" value="Genomic_DNA"/>
</dbReference>
<feature type="non-terminal residue" evidence="2">
    <location>
        <position position="216"/>
    </location>
</feature>
<keyword evidence="1" id="KW-1133">Transmembrane helix</keyword>
<comment type="caution">
    <text evidence="2">The sequence shown here is derived from an EMBL/GenBank/DDBJ whole genome shotgun (WGS) entry which is preliminary data.</text>
</comment>
<evidence type="ECO:0000313" key="3">
    <source>
        <dbReference type="Proteomes" id="UP000799777"/>
    </source>
</evidence>
<proteinExistence type="predicted"/>
<feature type="transmembrane region" description="Helical" evidence="1">
    <location>
        <begin position="187"/>
        <end position="210"/>
    </location>
</feature>